<dbReference type="InterPro" id="IPR036287">
    <property type="entry name" value="Rv1873-like_sf"/>
</dbReference>
<evidence type="ECO:0000313" key="1">
    <source>
        <dbReference type="EMBL" id="XCG48907.1"/>
    </source>
</evidence>
<sequence length="147" mass="16272">MAEADSFNLERFVTAQQPVVETALEELKAGQKRSHWMWFIFPQLRGLGSSSMAEFYGIGSLAEAKAYLDHPLLGPRLVRCASTVLALEGRPLHAIFGSPDDMKFCSSMTLFALAGDDGESLFHQALARYCDGRMDRRTLALLEQKGS</sequence>
<dbReference type="Pfam" id="PF08837">
    <property type="entry name" value="DUF1810"/>
    <property type="match status" value="1"/>
</dbReference>
<organism evidence="1">
    <name type="scientific">Mesorhizobium sp. WSM2240</name>
    <dbReference type="NCBI Taxonomy" id="3228851"/>
    <lineage>
        <taxon>Bacteria</taxon>
        <taxon>Pseudomonadati</taxon>
        <taxon>Pseudomonadota</taxon>
        <taxon>Alphaproteobacteria</taxon>
        <taxon>Hyphomicrobiales</taxon>
        <taxon>Phyllobacteriaceae</taxon>
        <taxon>Mesorhizobium</taxon>
    </lineage>
</organism>
<dbReference type="AlphaFoldDB" id="A0AAU8CPT6"/>
<dbReference type="PIRSF" id="PIRSF008546">
    <property type="entry name" value="UCP008546"/>
    <property type="match status" value="1"/>
</dbReference>
<dbReference type="Gene3D" id="1.25.40.380">
    <property type="entry name" value="Protein of unknown function DUF1810"/>
    <property type="match status" value="1"/>
</dbReference>
<proteinExistence type="predicted"/>
<protein>
    <submittedName>
        <fullName evidence="1">DUF1810 domain-containing protein</fullName>
    </submittedName>
</protein>
<dbReference type="SUPFAM" id="SSF140736">
    <property type="entry name" value="Rv1873-like"/>
    <property type="match status" value="1"/>
</dbReference>
<reference evidence="1" key="1">
    <citation type="submission" date="2024-06" db="EMBL/GenBank/DDBJ databases">
        <title>Mesorhizobium karijinii sp. nov., a symbiont of the iconic Swainsona formosa from arid Australia.</title>
        <authorList>
            <person name="Hill Y.J."/>
            <person name="Watkin E.L.J."/>
            <person name="O'Hara G.W."/>
            <person name="Terpolilli J."/>
            <person name="Tye M.L."/>
            <person name="Kohlmeier M.G."/>
        </authorList>
    </citation>
    <scope>NUCLEOTIDE SEQUENCE</scope>
    <source>
        <strain evidence="1">WSM2240</strain>
    </source>
</reference>
<name>A0AAU8CPT6_9HYPH</name>
<accession>A0AAU8CPT6</accession>
<gene>
    <name evidence="1" type="ORF">ABVK50_27525</name>
</gene>
<dbReference type="EMBL" id="CP159253">
    <property type="protein sequence ID" value="XCG48907.1"/>
    <property type="molecule type" value="Genomic_DNA"/>
</dbReference>
<dbReference type="RefSeq" id="WP_353643564.1">
    <property type="nucleotide sequence ID" value="NZ_CP159253.1"/>
</dbReference>
<dbReference type="InterPro" id="IPR014937">
    <property type="entry name" value="DUF1810"/>
</dbReference>